<sequence>MEQPETPLEMAQSYVAEGEERCTQLVALLEAMEAQNPPQATEPVQRLLAVLDRTLAIMREHVRQEEELRRQSAVRS</sequence>
<accession>A0A4V3A9J5</accession>
<keyword evidence="2" id="KW-1185">Reference proteome</keyword>
<evidence type="ECO:0000313" key="2">
    <source>
        <dbReference type="Proteomes" id="UP000295096"/>
    </source>
</evidence>
<organism evidence="1 2">
    <name type="scientific">Dankookia rubra</name>
    <dbReference type="NCBI Taxonomy" id="1442381"/>
    <lineage>
        <taxon>Bacteria</taxon>
        <taxon>Pseudomonadati</taxon>
        <taxon>Pseudomonadota</taxon>
        <taxon>Alphaproteobacteria</taxon>
        <taxon>Acetobacterales</taxon>
        <taxon>Roseomonadaceae</taxon>
        <taxon>Dankookia</taxon>
    </lineage>
</organism>
<gene>
    <name evidence="1" type="ORF">E2C06_26635</name>
</gene>
<protein>
    <submittedName>
        <fullName evidence="1">Uncharacterized protein</fullName>
    </submittedName>
</protein>
<comment type="caution">
    <text evidence="1">The sequence shown here is derived from an EMBL/GenBank/DDBJ whole genome shotgun (WGS) entry which is preliminary data.</text>
</comment>
<dbReference type="Proteomes" id="UP000295096">
    <property type="component" value="Unassembled WGS sequence"/>
</dbReference>
<proteinExistence type="predicted"/>
<dbReference type="RefSeq" id="WP_133291622.1">
    <property type="nucleotide sequence ID" value="NZ_SMSJ01000061.1"/>
</dbReference>
<name>A0A4V3A9J5_9PROT</name>
<dbReference type="AlphaFoldDB" id="A0A4V3A9J5"/>
<dbReference type="OrthoDB" id="8000372at2"/>
<dbReference type="EMBL" id="SMSJ01000061">
    <property type="protein sequence ID" value="TDH59565.1"/>
    <property type="molecule type" value="Genomic_DNA"/>
</dbReference>
<reference evidence="1 2" key="1">
    <citation type="journal article" date="2016" name="J. Microbiol.">
        <title>Dankookia rubra gen. nov., sp. nov., an alphaproteobacterium isolated from sediment of a shallow stream.</title>
        <authorList>
            <person name="Kim W.H."/>
            <person name="Kim D.H."/>
            <person name="Kang K."/>
            <person name="Ahn T.Y."/>
        </authorList>
    </citation>
    <scope>NUCLEOTIDE SEQUENCE [LARGE SCALE GENOMIC DNA]</scope>
    <source>
        <strain evidence="1 2">JCM30602</strain>
    </source>
</reference>
<evidence type="ECO:0000313" key="1">
    <source>
        <dbReference type="EMBL" id="TDH59565.1"/>
    </source>
</evidence>